<keyword evidence="1" id="KW-1133">Transmembrane helix</keyword>
<dbReference type="AlphaFoldDB" id="A0A6G1HIH7"/>
<keyword evidence="1" id="KW-0812">Transmembrane</keyword>
<keyword evidence="1" id="KW-0472">Membrane</keyword>
<gene>
    <name evidence="2" type="ORF">EJ06DRAFT_525102</name>
</gene>
<reference evidence="2" key="1">
    <citation type="journal article" date="2020" name="Stud. Mycol.">
        <title>101 Dothideomycetes genomes: a test case for predicting lifestyles and emergence of pathogens.</title>
        <authorList>
            <person name="Haridas S."/>
            <person name="Albert R."/>
            <person name="Binder M."/>
            <person name="Bloem J."/>
            <person name="Labutti K."/>
            <person name="Salamov A."/>
            <person name="Andreopoulos B."/>
            <person name="Baker S."/>
            <person name="Barry K."/>
            <person name="Bills G."/>
            <person name="Bluhm B."/>
            <person name="Cannon C."/>
            <person name="Castanera R."/>
            <person name="Culley D."/>
            <person name="Daum C."/>
            <person name="Ezra D."/>
            <person name="Gonzalez J."/>
            <person name="Henrissat B."/>
            <person name="Kuo A."/>
            <person name="Liang C."/>
            <person name="Lipzen A."/>
            <person name="Lutzoni F."/>
            <person name="Magnuson J."/>
            <person name="Mondo S."/>
            <person name="Nolan M."/>
            <person name="Ohm R."/>
            <person name="Pangilinan J."/>
            <person name="Park H.-J."/>
            <person name="Ramirez L."/>
            <person name="Alfaro M."/>
            <person name="Sun H."/>
            <person name="Tritt A."/>
            <person name="Yoshinaga Y."/>
            <person name="Zwiers L.-H."/>
            <person name="Turgeon B."/>
            <person name="Goodwin S."/>
            <person name="Spatafora J."/>
            <person name="Crous P."/>
            <person name="Grigoriev I."/>
        </authorList>
    </citation>
    <scope>NUCLEOTIDE SEQUENCE</scope>
    <source>
        <strain evidence="2">CBS 262.69</strain>
    </source>
</reference>
<proteinExistence type="predicted"/>
<accession>A0A6G1HIH7</accession>
<dbReference type="Proteomes" id="UP000799640">
    <property type="component" value="Unassembled WGS sequence"/>
</dbReference>
<keyword evidence="3" id="KW-1185">Reference proteome</keyword>
<evidence type="ECO:0000256" key="1">
    <source>
        <dbReference type="SAM" id="Phobius"/>
    </source>
</evidence>
<dbReference type="EMBL" id="ML996710">
    <property type="protein sequence ID" value="KAF2395863.1"/>
    <property type="molecule type" value="Genomic_DNA"/>
</dbReference>
<evidence type="ECO:0000313" key="3">
    <source>
        <dbReference type="Proteomes" id="UP000799640"/>
    </source>
</evidence>
<evidence type="ECO:0000313" key="2">
    <source>
        <dbReference type="EMBL" id="KAF2395863.1"/>
    </source>
</evidence>
<protein>
    <submittedName>
        <fullName evidence="2">Uncharacterized protein</fullName>
    </submittedName>
</protein>
<organism evidence="2 3">
    <name type="scientific">Trichodelitschia bisporula</name>
    <dbReference type="NCBI Taxonomy" id="703511"/>
    <lineage>
        <taxon>Eukaryota</taxon>
        <taxon>Fungi</taxon>
        <taxon>Dikarya</taxon>
        <taxon>Ascomycota</taxon>
        <taxon>Pezizomycotina</taxon>
        <taxon>Dothideomycetes</taxon>
        <taxon>Dothideomycetes incertae sedis</taxon>
        <taxon>Phaeotrichales</taxon>
        <taxon>Phaeotrichaceae</taxon>
        <taxon>Trichodelitschia</taxon>
    </lineage>
</organism>
<name>A0A6G1HIH7_9PEZI</name>
<sequence>MSSTSPPRSGEVYTVPNPQLSAVGTSKTILKPGVLAPVTTPLDVAREGHPLLYRRAAFSTVILIEKFFESGRGLPLLRTAPPFKTVERYTDLRCPHKHSELEQHMNGAARTSLPGSSVSPPRLIEALLGRYWPADFWARSQIKHGGHSSKYKVKLRKVRIVKKVLQVDMGLRQSSIRFLSPSYGSHTTYRELHPPCLLLKAPEAPATALACCSSLLLPTSASSRCSCLLLPTPAPDFGFQPLLLPPAPDFCSGLRLQALAPGSGSCLPPPATAPATALSVVLSVLILGDVGGEYWFSVNIWWFSATFTVVCRRTIPAPLIMIVIFIFIFGSRSRYCNLGSITLLQLEKI</sequence>
<feature type="transmembrane region" description="Helical" evidence="1">
    <location>
        <begin position="315"/>
        <end position="331"/>
    </location>
</feature>